<keyword evidence="2" id="KW-1185">Reference proteome</keyword>
<evidence type="ECO:0000313" key="2">
    <source>
        <dbReference type="Proteomes" id="UP001157125"/>
    </source>
</evidence>
<evidence type="ECO:0000313" key="1">
    <source>
        <dbReference type="EMBL" id="GMA36153.1"/>
    </source>
</evidence>
<dbReference type="RefSeq" id="WP_284328421.1">
    <property type="nucleotide sequence ID" value="NZ_BSUN01000001.1"/>
</dbReference>
<sequence length="68" mass="7292">MIGVMLLALVATFTESLKTVVTSEFASTKADLFATSTQGPIPDGAVDVIEGVDGVAFTRLDRLRHRRV</sequence>
<organism evidence="1 2">
    <name type="scientific">Demequina litorisediminis</name>
    <dbReference type="NCBI Taxonomy" id="1849022"/>
    <lineage>
        <taxon>Bacteria</taxon>
        <taxon>Bacillati</taxon>
        <taxon>Actinomycetota</taxon>
        <taxon>Actinomycetes</taxon>
        <taxon>Micrococcales</taxon>
        <taxon>Demequinaceae</taxon>
        <taxon>Demequina</taxon>
    </lineage>
</organism>
<protein>
    <recommendedName>
        <fullName evidence="3">MacB-like periplasmic core domain-containing protein</fullName>
    </recommendedName>
</protein>
<dbReference type="Proteomes" id="UP001157125">
    <property type="component" value="Unassembled WGS sequence"/>
</dbReference>
<evidence type="ECO:0008006" key="3">
    <source>
        <dbReference type="Google" id="ProtNLM"/>
    </source>
</evidence>
<reference evidence="2" key="1">
    <citation type="journal article" date="2019" name="Int. J. Syst. Evol. Microbiol.">
        <title>The Global Catalogue of Microorganisms (GCM) 10K type strain sequencing project: providing services to taxonomists for standard genome sequencing and annotation.</title>
        <authorList>
            <consortium name="The Broad Institute Genomics Platform"/>
            <consortium name="The Broad Institute Genome Sequencing Center for Infectious Disease"/>
            <person name="Wu L."/>
            <person name="Ma J."/>
        </authorList>
    </citation>
    <scope>NUCLEOTIDE SEQUENCE [LARGE SCALE GENOMIC DNA]</scope>
    <source>
        <strain evidence="2">NBRC 112299</strain>
    </source>
</reference>
<proteinExistence type="predicted"/>
<comment type="caution">
    <text evidence="1">The sequence shown here is derived from an EMBL/GenBank/DDBJ whole genome shotgun (WGS) entry which is preliminary data.</text>
</comment>
<gene>
    <name evidence="1" type="ORF">GCM10025876_23570</name>
</gene>
<dbReference type="EMBL" id="BSUN01000001">
    <property type="protein sequence ID" value="GMA36153.1"/>
    <property type="molecule type" value="Genomic_DNA"/>
</dbReference>
<accession>A0ABQ6IHF5</accession>
<name>A0ABQ6IHF5_9MICO</name>